<dbReference type="Pfam" id="PF03466">
    <property type="entry name" value="LysR_substrate"/>
    <property type="match status" value="1"/>
</dbReference>
<dbReference type="PROSITE" id="PS50931">
    <property type="entry name" value="HTH_LYSR"/>
    <property type="match status" value="1"/>
</dbReference>
<name>A0A1G4S3Y6_9BACL</name>
<feature type="domain" description="HTH lysR-type" evidence="5">
    <location>
        <begin position="1"/>
        <end position="58"/>
    </location>
</feature>
<dbReference type="SUPFAM" id="SSF46785">
    <property type="entry name" value="Winged helix' DNA-binding domain"/>
    <property type="match status" value="1"/>
</dbReference>
<dbReference type="PANTHER" id="PTHR30346:SF0">
    <property type="entry name" value="HCA OPERON TRANSCRIPTIONAL ACTIVATOR HCAR"/>
    <property type="match status" value="1"/>
</dbReference>
<dbReference type="STRING" id="624147.SAMN04487970_102244"/>
<dbReference type="SUPFAM" id="SSF53850">
    <property type="entry name" value="Periplasmic binding protein-like II"/>
    <property type="match status" value="1"/>
</dbReference>
<evidence type="ECO:0000313" key="6">
    <source>
        <dbReference type="EMBL" id="SCW63365.1"/>
    </source>
</evidence>
<dbReference type="InterPro" id="IPR036390">
    <property type="entry name" value="WH_DNA-bd_sf"/>
</dbReference>
<evidence type="ECO:0000256" key="1">
    <source>
        <dbReference type="ARBA" id="ARBA00009437"/>
    </source>
</evidence>
<protein>
    <submittedName>
        <fullName evidence="6">DNA-binding transcriptional regulator, LysR family</fullName>
    </submittedName>
</protein>
<evidence type="ECO:0000256" key="3">
    <source>
        <dbReference type="ARBA" id="ARBA00023125"/>
    </source>
</evidence>
<sequence length="280" mass="31277">MNTEWLHSFAEAAKLKSFSKASKELNLSQPALSKHIRNLEHDLDVTLFYRTSGGTELTEAGERFYTRIVPVISDLASIRRELRQYRQTDQLALGSLPSLATYYLPSRIKALQSSHTLMIQNTSGDLLQSLKEGRLDSVLVDTLYTDDSVWHCELFTECYYAVFSADHRFRSKTTVTLADLCGEPLIVHQAPCDTRSHIYSQMEALGHHPHIVNEVSFGDFIFGYVMAGMGFAIVPEIVAKNIGHLNLFALPIVDFNRSVSLAAKSGKLGTQLSSFLLSTD</sequence>
<proteinExistence type="inferred from homology"/>
<dbReference type="OrthoDB" id="9803735at2"/>
<dbReference type="CDD" id="cd05466">
    <property type="entry name" value="PBP2_LTTR_substrate"/>
    <property type="match status" value="1"/>
</dbReference>
<keyword evidence="7" id="KW-1185">Reference proteome</keyword>
<dbReference type="Gene3D" id="1.10.10.10">
    <property type="entry name" value="Winged helix-like DNA-binding domain superfamily/Winged helix DNA-binding domain"/>
    <property type="match status" value="1"/>
</dbReference>
<dbReference type="InterPro" id="IPR036388">
    <property type="entry name" value="WH-like_DNA-bd_sf"/>
</dbReference>
<evidence type="ECO:0000259" key="5">
    <source>
        <dbReference type="PROSITE" id="PS50931"/>
    </source>
</evidence>
<organism evidence="6 7">
    <name type="scientific">Paenibacillus tianmuensis</name>
    <dbReference type="NCBI Taxonomy" id="624147"/>
    <lineage>
        <taxon>Bacteria</taxon>
        <taxon>Bacillati</taxon>
        <taxon>Bacillota</taxon>
        <taxon>Bacilli</taxon>
        <taxon>Bacillales</taxon>
        <taxon>Paenibacillaceae</taxon>
        <taxon>Paenibacillus</taxon>
    </lineage>
</organism>
<gene>
    <name evidence="6" type="ORF">SAMN04487970_102244</name>
</gene>
<accession>A0A1G4S3Y6</accession>
<dbReference type="GO" id="GO:0032993">
    <property type="term" value="C:protein-DNA complex"/>
    <property type="evidence" value="ECO:0007669"/>
    <property type="project" value="TreeGrafter"/>
</dbReference>
<evidence type="ECO:0000256" key="4">
    <source>
        <dbReference type="ARBA" id="ARBA00023163"/>
    </source>
</evidence>
<evidence type="ECO:0000313" key="7">
    <source>
        <dbReference type="Proteomes" id="UP000198601"/>
    </source>
</evidence>
<keyword evidence="4" id="KW-0804">Transcription</keyword>
<dbReference type="GO" id="GO:0003700">
    <property type="term" value="F:DNA-binding transcription factor activity"/>
    <property type="evidence" value="ECO:0007669"/>
    <property type="project" value="InterPro"/>
</dbReference>
<evidence type="ECO:0000256" key="2">
    <source>
        <dbReference type="ARBA" id="ARBA00023015"/>
    </source>
</evidence>
<dbReference type="GO" id="GO:0003677">
    <property type="term" value="F:DNA binding"/>
    <property type="evidence" value="ECO:0007669"/>
    <property type="project" value="UniProtKB-KW"/>
</dbReference>
<comment type="similarity">
    <text evidence="1">Belongs to the LysR transcriptional regulatory family.</text>
</comment>
<dbReference type="EMBL" id="FMTT01000022">
    <property type="protein sequence ID" value="SCW63365.1"/>
    <property type="molecule type" value="Genomic_DNA"/>
</dbReference>
<dbReference type="RefSeq" id="WP_090673305.1">
    <property type="nucleotide sequence ID" value="NZ_FMTT01000022.1"/>
</dbReference>
<dbReference type="Gene3D" id="3.40.190.290">
    <property type="match status" value="1"/>
</dbReference>
<keyword evidence="2" id="KW-0805">Transcription regulation</keyword>
<dbReference type="InterPro" id="IPR000847">
    <property type="entry name" value="LysR_HTH_N"/>
</dbReference>
<dbReference type="FunFam" id="1.10.10.10:FF:000001">
    <property type="entry name" value="LysR family transcriptional regulator"/>
    <property type="match status" value="1"/>
</dbReference>
<dbReference type="AlphaFoldDB" id="A0A1G4S3Y6"/>
<dbReference type="PRINTS" id="PR00039">
    <property type="entry name" value="HTHLYSR"/>
</dbReference>
<reference evidence="7" key="1">
    <citation type="submission" date="2016-10" db="EMBL/GenBank/DDBJ databases">
        <authorList>
            <person name="Varghese N."/>
            <person name="Submissions S."/>
        </authorList>
    </citation>
    <scope>NUCLEOTIDE SEQUENCE [LARGE SCALE GENOMIC DNA]</scope>
    <source>
        <strain evidence="7">CGMCC 1.8946</strain>
    </source>
</reference>
<dbReference type="Pfam" id="PF00126">
    <property type="entry name" value="HTH_1"/>
    <property type="match status" value="1"/>
</dbReference>
<dbReference type="Proteomes" id="UP000198601">
    <property type="component" value="Unassembled WGS sequence"/>
</dbReference>
<dbReference type="InterPro" id="IPR005119">
    <property type="entry name" value="LysR_subst-bd"/>
</dbReference>
<dbReference type="PANTHER" id="PTHR30346">
    <property type="entry name" value="TRANSCRIPTIONAL DUAL REGULATOR HCAR-RELATED"/>
    <property type="match status" value="1"/>
</dbReference>
<keyword evidence="3 6" id="KW-0238">DNA-binding</keyword>